<evidence type="ECO:0000256" key="2">
    <source>
        <dbReference type="ARBA" id="ARBA00022605"/>
    </source>
</evidence>
<dbReference type="NCBIfam" id="TIGR00707">
    <property type="entry name" value="argD"/>
    <property type="match status" value="1"/>
</dbReference>
<dbReference type="FunFam" id="3.40.640.10:FF:000004">
    <property type="entry name" value="Acetylornithine aminotransferase"/>
    <property type="match status" value="1"/>
</dbReference>
<keyword evidence="2 5" id="KW-0028">Amino-acid biosynthesis</keyword>
<dbReference type="UniPathway" id="UPA00068">
    <property type="reaction ID" value="UER00109"/>
</dbReference>
<dbReference type="eggNOG" id="COG4992">
    <property type="taxonomic scope" value="Bacteria"/>
</dbReference>
<dbReference type="NCBIfam" id="NF002325">
    <property type="entry name" value="PRK01278.1"/>
    <property type="match status" value="1"/>
</dbReference>
<dbReference type="NCBIfam" id="NF002797">
    <property type="entry name" value="PRK02936.1"/>
    <property type="match status" value="1"/>
</dbReference>
<evidence type="ECO:0000256" key="4">
    <source>
        <dbReference type="ARBA" id="ARBA00022898"/>
    </source>
</evidence>
<dbReference type="InterPro" id="IPR015424">
    <property type="entry name" value="PyrdxlP-dep_Trfase"/>
</dbReference>
<dbReference type="EC" id="2.6.1.11" evidence="5"/>
<dbReference type="Proteomes" id="UP000001401">
    <property type="component" value="Chromosome"/>
</dbReference>
<dbReference type="InterPro" id="IPR015421">
    <property type="entry name" value="PyrdxlP-dep_Trfase_major"/>
</dbReference>
<dbReference type="AlphaFoldDB" id="E6TYY6"/>
<feature type="modified residue" description="N6-(pyridoxal phosphate)lysine" evidence="5">
    <location>
        <position position="248"/>
    </location>
</feature>
<evidence type="ECO:0000313" key="6">
    <source>
        <dbReference type="EMBL" id="ADU32429.1"/>
    </source>
</evidence>
<feature type="binding site" evidence="5">
    <location>
        <begin position="219"/>
        <end position="222"/>
    </location>
    <ligand>
        <name>pyridoxal 5'-phosphate</name>
        <dbReference type="ChEBI" id="CHEBI:597326"/>
    </ligand>
</feature>
<dbReference type="PROSITE" id="PS00600">
    <property type="entry name" value="AA_TRANSFER_CLASS_3"/>
    <property type="match status" value="1"/>
</dbReference>
<dbReference type="GO" id="GO:0042802">
    <property type="term" value="F:identical protein binding"/>
    <property type="evidence" value="ECO:0007669"/>
    <property type="project" value="TreeGrafter"/>
</dbReference>
<evidence type="ECO:0000256" key="1">
    <source>
        <dbReference type="ARBA" id="ARBA00022576"/>
    </source>
</evidence>
<dbReference type="Pfam" id="PF00202">
    <property type="entry name" value="Aminotran_3"/>
    <property type="match status" value="1"/>
</dbReference>
<dbReference type="InterPro" id="IPR004636">
    <property type="entry name" value="AcOrn/SuccOrn_fam"/>
</dbReference>
<feature type="binding site" evidence="5">
    <location>
        <begin position="101"/>
        <end position="102"/>
    </location>
    <ligand>
        <name>pyridoxal 5'-phosphate</name>
        <dbReference type="ChEBI" id="CHEBI:597326"/>
    </ligand>
</feature>
<dbReference type="Gene3D" id="3.90.1150.10">
    <property type="entry name" value="Aspartate Aminotransferase, domain 1"/>
    <property type="match status" value="1"/>
</dbReference>
<dbReference type="HOGENOM" id="CLU_016922_10_1_9"/>
<keyword evidence="1 5" id="KW-0032">Aminotransferase</keyword>
<feature type="binding site" evidence="5">
    <location>
        <position position="137"/>
    </location>
    <ligand>
        <name>N(2)-acetyl-L-ornithine</name>
        <dbReference type="ChEBI" id="CHEBI:57805"/>
    </ligand>
</feature>
<dbReference type="GO" id="GO:0030170">
    <property type="term" value="F:pyridoxal phosphate binding"/>
    <property type="evidence" value="ECO:0007669"/>
    <property type="project" value="InterPro"/>
</dbReference>
<organism evidence="6 7">
    <name type="scientific">Evansella cellulosilytica (strain ATCC 21833 / DSM 2522 / FERM P-1141 / JCM 9156 / N-4)</name>
    <name type="common">Bacillus cellulosilyticus</name>
    <dbReference type="NCBI Taxonomy" id="649639"/>
    <lineage>
        <taxon>Bacteria</taxon>
        <taxon>Bacillati</taxon>
        <taxon>Bacillota</taxon>
        <taxon>Bacilli</taxon>
        <taxon>Bacillales</taxon>
        <taxon>Bacillaceae</taxon>
        <taxon>Evansella</taxon>
    </lineage>
</organism>
<comment type="pathway">
    <text evidence="5">Amino-acid biosynthesis; L-arginine biosynthesis; N(2)-acetyl-L-ornithine from L-glutamate: step 4/4.</text>
</comment>
<dbReference type="GO" id="GO:0003992">
    <property type="term" value="F:N2-acetyl-L-ornithine:2-oxoglutarate 5-aminotransferase activity"/>
    <property type="evidence" value="ECO:0007669"/>
    <property type="project" value="UniProtKB-UniRule"/>
</dbReference>
<dbReference type="InterPro" id="IPR015422">
    <property type="entry name" value="PyrdxlP-dep_Trfase_small"/>
</dbReference>
<comment type="subunit">
    <text evidence="5">Homodimer.</text>
</comment>
<dbReference type="InterPro" id="IPR005814">
    <property type="entry name" value="Aminotrans_3"/>
</dbReference>
<dbReference type="GO" id="GO:0006526">
    <property type="term" value="P:L-arginine biosynthetic process"/>
    <property type="evidence" value="ECO:0007669"/>
    <property type="project" value="UniProtKB-UniRule"/>
</dbReference>
<reference evidence="6 7" key="1">
    <citation type="submission" date="2010-12" db="EMBL/GenBank/DDBJ databases">
        <title>Complete sequence of Bacillus cellulosilyticus DSM 2522.</title>
        <authorList>
            <consortium name="US DOE Joint Genome Institute"/>
            <person name="Lucas S."/>
            <person name="Copeland A."/>
            <person name="Lapidus A."/>
            <person name="Cheng J.-F."/>
            <person name="Bruce D."/>
            <person name="Goodwin L."/>
            <person name="Pitluck S."/>
            <person name="Chertkov O."/>
            <person name="Detter J.C."/>
            <person name="Han C."/>
            <person name="Tapia R."/>
            <person name="Land M."/>
            <person name="Hauser L."/>
            <person name="Jeffries C."/>
            <person name="Kyrpides N."/>
            <person name="Ivanova N."/>
            <person name="Mikhailova N."/>
            <person name="Brumm P."/>
            <person name="Mead D."/>
            <person name="Woyke T."/>
        </authorList>
    </citation>
    <scope>NUCLEOTIDE SEQUENCE [LARGE SCALE GENOMIC DNA]</scope>
    <source>
        <strain evidence="7">ATCC 21833 / DSM 2522 / FERM P-1141 / JCM 9156 / N-4</strain>
    </source>
</reference>
<dbReference type="STRING" id="649639.Bcell_4202"/>
<dbReference type="PANTHER" id="PTHR11986">
    <property type="entry name" value="AMINOTRANSFERASE CLASS III"/>
    <property type="match status" value="1"/>
</dbReference>
<keyword evidence="7" id="KW-1185">Reference proteome</keyword>
<dbReference type="EMBL" id="CP002394">
    <property type="protein sequence ID" value="ADU32429.1"/>
    <property type="molecule type" value="Genomic_DNA"/>
</dbReference>
<protein>
    <recommendedName>
        <fullName evidence="5">Acetylornithine aminotransferase</fullName>
        <shortName evidence="5">ACOAT</shortName>
        <ecNumber evidence="5">2.6.1.11</ecNumber>
    </recommendedName>
</protein>
<comment type="subcellular location">
    <subcellularLocation>
        <location evidence="5">Cytoplasm</location>
    </subcellularLocation>
</comment>
<dbReference type="InterPro" id="IPR049704">
    <property type="entry name" value="Aminotrans_3_PPA_site"/>
</dbReference>
<dbReference type="HAMAP" id="MF_01107">
    <property type="entry name" value="ArgD_aminotrans_3"/>
    <property type="match status" value="1"/>
</dbReference>
<dbReference type="CDD" id="cd00610">
    <property type="entry name" value="OAT_like"/>
    <property type="match status" value="1"/>
</dbReference>
<accession>E6TYY6</accession>
<dbReference type="InterPro" id="IPR050103">
    <property type="entry name" value="Class-III_PLP-dep_AT"/>
</dbReference>
<keyword evidence="5" id="KW-0055">Arginine biosynthesis</keyword>
<evidence type="ECO:0000313" key="7">
    <source>
        <dbReference type="Proteomes" id="UP000001401"/>
    </source>
</evidence>
<dbReference type="PIRSF" id="PIRSF000521">
    <property type="entry name" value="Transaminase_4ab_Lys_Orn"/>
    <property type="match status" value="1"/>
</dbReference>
<comment type="miscellaneous">
    <text evidence="5">May also have succinyldiaminopimelate aminotransferase activity, thus carrying out the corresponding step in lysine biosynthesis.</text>
</comment>
<gene>
    <name evidence="5" type="primary">argD</name>
    <name evidence="6" type="ordered locus">Bcell_4202</name>
</gene>
<comment type="cofactor">
    <cofactor evidence="5">
        <name>pyridoxal 5'-phosphate</name>
        <dbReference type="ChEBI" id="CHEBI:597326"/>
    </cofactor>
    <text evidence="5">Binds 1 pyridoxal phosphate per subunit.</text>
</comment>
<dbReference type="KEGG" id="bco:Bcell_4202"/>
<name>E6TYY6_EVAC2</name>
<sequence length="398" mass="43162">MSEAIKTETIMPTYARFPLTIVKGKGSYVWDDKGNKYLDFTSGIGTCNLGHVNDEVKNKVEAQLQALWHCSNLFHIPSQQELADLLTDNSFGDKVFFCNSGAEANEGAIKLARRYAQKVKGNDAFEVVTFKQSFHGRTLATLTATGQSKIQDGFAPLAPGFRYLPYNDIESLKEVAKSTTCAVLLEVIQGEGGVIPANKEWLEELSKICKEHDILLIFDEVQTGIGRTGSLFAYEQYGITPDVMTLAKGLGSGLPIGAIVATEEAAKALEAGTHGTTFGGNPIVTTAGVATMREVTKWLPHATNIGAYLTEKLNELKNQFVEIEAVRGIGLMQGIVLKGPANDIIAKARDKNILVLLAGPNVIRLLPPLTTTKEEVDEVIDSLIDIFKAMELESEGSL</sequence>
<dbReference type="RefSeq" id="WP_013490755.1">
    <property type="nucleotide sequence ID" value="NC_014829.1"/>
</dbReference>
<evidence type="ECO:0000256" key="3">
    <source>
        <dbReference type="ARBA" id="ARBA00022679"/>
    </source>
</evidence>
<dbReference type="OrthoDB" id="9807885at2"/>
<dbReference type="PANTHER" id="PTHR11986:SF79">
    <property type="entry name" value="ACETYLORNITHINE AMINOTRANSFERASE, MITOCHONDRIAL"/>
    <property type="match status" value="1"/>
</dbReference>
<feature type="binding site" evidence="5">
    <location>
        <position position="277"/>
    </location>
    <ligand>
        <name>pyridoxal 5'-phosphate</name>
        <dbReference type="ChEBI" id="CHEBI:597326"/>
    </ligand>
</feature>
<comment type="similarity">
    <text evidence="5">Belongs to the class-III pyridoxal-phosphate-dependent aminotransferase family. ArgD subfamily.</text>
</comment>
<dbReference type="Gene3D" id="3.40.640.10">
    <property type="entry name" value="Type I PLP-dependent aspartate aminotransferase-like (Major domain)"/>
    <property type="match status" value="1"/>
</dbReference>
<feature type="binding site" evidence="5">
    <location>
        <position position="276"/>
    </location>
    <ligand>
        <name>N(2)-acetyl-L-ornithine</name>
        <dbReference type="ChEBI" id="CHEBI:57805"/>
    </ligand>
</feature>
<keyword evidence="4 5" id="KW-0663">Pyridoxal phosphate</keyword>
<keyword evidence="5" id="KW-0963">Cytoplasm</keyword>
<comment type="catalytic activity">
    <reaction evidence="5">
        <text>N(2)-acetyl-L-ornithine + 2-oxoglutarate = N-acetyl-L-glutamate 5-semialdehyde + L-glutamate</text>
        <dbReference type="Rhea" id="RHEA:18049"/>
        <dbReference type="ChEBI" id="CHEBI:16810"/>
        <dbReference type="ChEBI" id="CHEBI:29123"/>
        <dbReference type="ChEBI" id="CHEBI:29985"/>
        <dbReference type="ChEBI" id="CHEBI:57805"/>
        <dbReference type="EC" id="2.6.1.11"/>
    </reaction>
</comment>
<evidence type="ECO:0000256" key="5">
    <source>
        <dbReference type="HAMAP-Rule" id="MF_01107"/>
    </source>
</evidence>
<dbReference type="GO" id="GO:0005737">
    <property type="term" value="C:cytoplasm"/>
    <property type="evidence" value="ECO:0007669"/>
    <property type="project" value="UniProtKB-SubCell"/>
</dbReference>
<feature type="binding site" evidence="5">
    <location>
        <position position="134"/>
    </location>
    <ligand>
        <name>pyridoxal 5'-phosphate</name>
        <dbReference type="ChEBI" id="CHEBI:597326"/>
    </ligand>
</feature>
<proteinExistence type="inferred from homology"/>
<dbReference type="SUPFAM" id="SSF53383">
    <property type="entry name" value="PLP-dependent transferases"/>
    <property type="match status" value="1"/>
</dbReference>
<keyword evidence="3 5" id="KW-0808">Transferase</keyword>